<dbReference type="Proteomes" id="UP000291022">
    <property type="component" value="Unassembled WGS sequence"/>
</dbReference>
<dbReference type="GO" id="GO:0007018">
    <property type="term" value="P:microtubule-based movement"/>
    <property type="evidence" value="ECO:0007669"/>
    <property type="project" value="InterPro"/>
</dbReference>
<dbReference type="InterPro" id="IPR059182">
    <property type="entry name" value="Khc_C"/>
</dbReference>
<dbReference type="GO" id="GO:0005524">
    <property type="term" value="F:ATP binding"/>
    <property type="evidence" value="ECO:0007669"/>
    <property type="project" value="UniProtKB-UniRule"/>
</dbReference>
<feature type="coiled-coil region" evidence="11">
    <location>
        <begin position="788"/>
        <end position="875"/>
    </location>
</feature>
<dbReference type="GeneTree" id="ENSGT00940000158539"/>
<dbReference type="Gene3D" id="6.10.250.1590">
    <property type="match status" value="1"/>
</dbReference>
<keyword evidence="2" id="KW-0963">Cytoplasm</keyword>
<evidence type="ECO:0000256" key="1">
    <source>
        <dbReference type="ARBA" id="ARBA00004245"/>
    </source>
</evidence>
<dbReference type="InterPro" id="IPR001752">
    <property type="entry name" value="Kinesin_motor_dom"/>
</dbReference>
<dbReference type="FunFam" id="3.40.850.10:FF:000009">
    <property type="entry name" value="Kinesin-like protein"/>
    <property type="match status" value="1"/>
</dbReference>
<name>A0A452RQ41_URSAM</name>
<feature type="domain" description="Kinesin motor" evidence="13">
    <location>
        <begin position="8"/>
        <end position="327"/>
    </location>
</feature>
<dbReference type="CDD" id="cd23649">
    <property type="entry name" value="Khc_CBD_cc"/>
    <property type="match status" value="1"/>
</dbReference>
<feature type="region of interest" description="Disordered" evidence="12">
    <location>
        <begin position="887"/>
        <end position="918"/>
    </location>
</feature>
<feature type="binding site" evidence="9">
    <location>
        <begin position="86"/>
        <end position="93"/>
    </location>
    <ligand>
        <name>ATP</name>
        <dbReference type="ChEBI" id="CHEBI:30616"/>
    </ligand>
</feature>
<evidence type="ECO:0000256" key="7">
    <source>
        <dbReference type="ARBA" id="ARBA00023175"/>
    </source>
</evidence>
<accession>A0A452RQ41</accession>
<dbReference type="SUPFAM" id="SSF52540">
    <property type="entry name" value="P-loop containing nucleoside triphosphate hydrolases"/>
    <property type="match status" value="1"/>
</dbReference>
<keyword evidence="4 9" id="KW-0547">Nucleotide-binding</keyword>
<evidence type="ECO:0000256" key="12">
    <source>
        <dbReference type="SAM" id="MobiDB-lite"/>
    </source>
</evidence>
<keyword evidence="5 9" id="KW-0067">ATP-binding</keyword>
<dbReference type="PROSITE" id="PS00411">
    <property type="entry name" value="KINESIN_MOTOR_1"/>
    <property type="match status" value="1"/>
</dbReference>
<comment type="similarity">
    <text evidence="9 10">Belongs to the TRAFAC class myosin-kinesin ATPase superfamily. Kinesin family.</text>
</comment>
<evidence type="ECO:0000256" key="6">
    <source>
        <dbReference type="ARBA" id="ARBA00023054"/>
    </source>
</evidence>
<evidence type="ECO:0000313" key="15">
    <source>
        <dbReference type="Proteomes" id="UP000291022"/>
    </source>
</evidence>
<dbReference type="PRINTS" id="PR00380">
    <property type="entry name" value="KINESINHEAVY"/>
</dbReference>
<proteinExistence type="inferred from homology"/>
<evidence type="ECO:0000256" key="10">
    <source>
        <dbReference type="RuleBase" id="RU000394"/>
    </source>
</evidence>
<evidence type="ECO:0000256" key="9">
    <source>
        <dbReference type="PROSITE-ProRule" id="PRU00283"/>
    </source>
</evidence>
<evidence type="ECO:0000256" key="4">
    <source>
        <dbReference type="ARBA" id="ARBA00022741"/>
    </source>
</evidence>
<dbReference type="InterPro" id="IPR019821">
    <property type="entry name" value="Kinesin_motor_CS"/>
</dbReference>
<dbReference type="PANTHER" id="PTHR47968:SF70">
    <property type="entry name" value="KINESIN HEAVY CHAIN ISOFORM 5C"/>
    <property type="match status" value="1"/>
</dbReference>
<dbReference type="AlphaFoldDB" id="A0A452RQ41"/>
<dbReference type="InterPro" id="IPR036961">
    <property type="entry name" value="Kinesin_motor_dom_sf"/>
</dbReference>
<dbReference type="InterPro" id="IPR027417">
    <property type="entry name" value="P-loop_NTPase"/>
</dbReference>
<protein>
    <recommendedName>
        <fullName evidence="10">Kinesin-like protein</fullName>
    </recommendedName>
</protein>
<dbReference type="PANTHER" id="PTHR47968">
    <property type="entry name" value="CENTROMERE PROTEIN E"/>
    <property type="match status" value="1"/>
</dbReference>
<dbReference type="Pfam" id="PF00225">
    <property type="entry name" value="Kinesin"/>
    <property type="match status" value="1"/>
</dbReference>
<dbReference type="InterPro" id="IPR027640">
    <property type="entry name" value="Kinesin-like_fam"/>
</dbReference>
<keyword evidence="8" id="KW-0206">Cytoskeleton</keyword>
<dbReference type="Gene3D" id="3.40.850.10">
    <property type="entry name" value="Kinesin motor domain"/>
    <property type="match status" value="1"/>
</dbReference>
<evidence type="ECO:0000256" key="5">
    <source>
        <dbReference type="ARBA" id="ARBA00022840"/>
    </source>
</evidence>
<dbReference type="CDD" id="cd01369">
    <property type="entry name" value="KISc_KHC_KIF5"/>
    <property type="match status" value="1"/>
</dbReference>
<dbReference type="GO" id="GO:0003777">
    <property type="term" value="F:microtubule motor activity"/>
    <property type="evidence" value="ECO:0007669"/>
    <property type="project" value="InterPro"/>
</dbReference>
<sequence>MADPAECSIKVMCRFRPLNEAEILRGDKFIPKFKGDETVVIGQGKPYVFDRVLPPSTTQEQVYNACAKQIVKDVLEGYNGTIFAYGQTSSGKTHTMEGKLHDPQLMGIIPRIAHDIFDHIYSMDENLEFHIKVSYFEIYLDKIRDLLDVSKTNLAVHEDKNRVPYVKGCTERFVSSPEEVMDVIDEGKANRHVAVTNMNEHSSRSHSIFLINIKQENVETEKKLSGKLYLVDLAGSEKVSKTGAEGAVLDEAKNINKSLSALGNVISALAEGTKTHVPYRDSKMTRILQDSLGGNCRTTIVICCSPSVFNEAETKSTLMFGQRAKTIKNTVSVNLELTAEEWKKKYEKEKEKNKTLKNVIQHLELELNRWRNGEAVPEDEQISAKDQKTLEPCDNTPIIDNIAPVVSGISAEEKEKYDEEISSLYRQLDDKDDEINQQSQLAEKLKQQMLDQDELLASTRRDYEKIQEELTRLQIENEAAKDEVKEVLQALEELAVNYDQKSQEVEDKTRANEQLTDELAQKTVGAFASRGRDFRQLQELSNHQKKRATEILNLLLKDLGEIVNDWLGTAEEKKLPFTYRKCLQILVGLISPLLRFPIRQPQASQDGRCWSLTPPFYLFVYLKHEAKIKSLTDYMQNMEQKRRQLEESQDSLSEELAKLREHLTRLQDAEEMKQQMESHREAHQKQLSRLRDEIEEKQKIIDEIRDLNQKLQLEQEKLSSDYNKLKVEDQEREMKLEKCLPLHWQSHNLLFQSRELQTLHNLRKLFVQDLTARVKKSVELDSDDGGGSAAQKQKISFLENNLEQLTKVHKQLVRDNADLRCELPKLEKRLRATAERVKALESALKEAKENAMRDRKRYQQEVDRIKEAVRAKNMARRAHSAQIAKPIRPGHYPASSPTAVHAIRGGGGGSANSTHYQK</sequence>
<dbReference type="GO" id="GO:0008017">
    <property type="term" value="F:microtubule binding"/>
    <property type="evidence" value="ECO:0007669"/>
    <property type="project" value="InterPro"/>
</dbReference>
<keyword evidence="6 11" id="KW-0175">Coiled coil</keyword>
<feature type="coiled-coil region" evidence="11">
    <location>
        <begin position="332"/>
        <end position="373"/>
    </location>
</feature>
<reference evidence="15" key="1">
    <citation type="submission" date="2016-06" db="EMBL/GenBank/DDBJ databases">
        <title>De novo assembly and RNA-Seq shows season-dependent expression and editing in black bear kidneys.</title>
        <authorList>
            <person name="Korstanje R."/>
            <person name="Srivastava A."/>
            <person name="Sarsani V.K."/>
            <person name="Sheehan S.M."/>
            <person name="Seger R.L."/>
            <person name="Barter M.E."/>
            <person name="Lindqvist C."/>
            <person name="Brody L.C."/>
            <person name="Mullikin J.C."/>
        </authorList>
    </citation>
    <scope>NUCLEOTIDE SEQUENCE [LARGE SCALE GENOMIC DNA]</scope>
</reference>
<keyword evidence="3 10" id="KW-0493">Microtubule</keyword>
<evidence type="ECO:0000259" key="13">
    <source>
        <dbReference type="PROSITE" id="PS50067"/>
    </source>
</evidence>
<gene>
    <name evidence="14" type="primary">KIF5C</name>
</gene>
<dbReference type="GO" id="GO:0005874">
    <property type="term" value="C:microtubule"/>
    <property type="evidence" value="ECO:0007669"/>
    <property type="project" value="UniProtKB-KW"/>
</dbReference>
<keyword evidence="15" id="KW-1185">Reference proteome</keyword>
<evidence type="ECO:0000256" key="8">
    <source>
        <dbReference type="ARBA" id="ARBA00023212"/>
    </source>
</evidence>
<evidence type="ECO:0000256" key="3">
    <source>
        <dbReference type="ARBA" id="ARBA00022701"/>
    </source>
</evidence>
<evidence type="ECO:0000256" key="11">
    <source>
        <dbReference type="SAM" id="Coils"/>
    </source>
</evidence>
<reference evidence="14" key="3">
    <citation type="submission" date="2025-09" db="UniProtKB">
        <authorList>
            <consortium name="Ensembl"/>
        </authorList>
    </citation>
    <scope>IDENTIFICATION</scope>
</reference>
<dbReference type="Ensembl" id="ENSUAMT00000023913.1">
    <property type="protein sequence ID" value="ENSUAMP00000021398.1"/>
    <property type="gene ID" value="ENSUAMG00000011730.1"/>
</dbReference>
<reference evidence="14" key="2">
    <citation type="submission" date="2025-08" db="UniProtKB">
        <authorList>
            <consortium name="Ensembl"/>
        </authorList>
    </citation>
    <scope>IDENTIFICATION</scope>
</reference>
<comment type="subcellular location">
    <subcellularLocation>
        <location evidence="1">Cytoplasm</location>
        <location evidence="1">Cytoskeleton</location>
    </subcellularLocation>
</comment>
<keyword evidence="7 9" id="KW-0505">Motor protein</keyword>
<organism evidence="14 15">
    <name type="scientific">Ursus americanus</name>
    <name type="common">American black bear</name>
    <name type="synonym">Euarctos americanus</name>
    <dbReference type="NCBI Taxonomy" id="9643"/>
    <lineage>
        <taxon>Eukaryota</taxon>
        <taxon>Metazoa</taxon>
        <taxon>Chordata</taxon>
        <taxon>Craniata</taxon>
        <taxon>Vertebrata</taxon>
        <taxon>Euteleostomi</taxon>
        <taxon>Mammalia</taxon>
        <taxon>Eutheria</taxon>
        <taxon>Laurasiatheria</taxon>
        <taxon>Carnivora</taxon>
        <taxon>Caniformia</taxon>
        <taxon>Ursidae</taxon>
        <taxon>Ursus</taxon>
    </lineage>
</organism>
<feature type="coiled-coil region" evidence="11">
    <location>
        <begin position="621"/>
        <end position="728"/>
    </location>
</feature>
<feature type="coiled-coil region" evidence="11">
    <location>
        <begin position="414"/>
        <end position="518"/>
    </location>
</feature>
<evidence type="ECO:0000256" key="2">
    <source>
        <dbReference type="ARBA" id="ARBA00022490"/>
    </source>
</evidence>
<evidence type="ECO:0000313" key="14">
    <source>
        <dbReference type="Ensembl" id="ENSUAMP00000021398.1"/>
    </source>
</evidence>
<dbReference type="PROSITE" id="PS50067">
    <property type="entry name" value="KINESIN_MOTOR_2"/>
    <property type="match status" value="1"/>
</dbReference>
<dbReference type="SMART" id="SM00129">
    <property type="entry name" value="KISc"/>
    <property type="match status" value="1"/>
</dbReference>